<dbReference type="Gene3D" id="1.10.10.10">
    <property type="entry name" value="Winged helix-like DNA-binding domain superfamily/Winged helix DNA-binding domain"/>
    <property type="match status" value="1"/>
</dbReference>
<dbReference type="InterPro" id="IPR036390">
    <property type="entry name" value="WH_DNA-bd_sf"/>
</dbReference>
<dbReference type="PANTHER" id="PTHR18964">
    <property type="entry name" value="ROK (REPRESSOR, ORF, KINASE) FAMILY"/>
    <property type="match status" value="1"/>
</dbReference>
<evidence type="ECO:0000313" key="3">
    <source>
        <dbReference type="Proteomes" id="UP000829708"/>
    </source>
</evidence>
<protein>
    <submittedName>
        <fullName evidence="2">ROK family protein</fullName>
    </submittedName>
</protein>
<dbReference type="Pfam" id="PF00480">
    <property type="entry name" value="ROK"/>
    <property type="match status" value="1"/>
</dbReference>
<evidence type="ECO:0000256" key="1">
    <source>
        <dbReference type="ARBA" id="ARBA00006479"/>
    </source>
</evidence>
<dbReference type="InterPro" id="IPR043129">
    <property type="entry name" value="ATPase_NBD"/>
</dbReference>
<dbReference type="SUPFAM" id="SSF53067">
    <property type="entry name" value="Actin-like ATPase domain"/>
    <property type="match status" value="1"/>
</dbReference>
<organism evidence="2 3">
    <name type="scientific">Sphaerochaeta associata</name>
    <dbReference type="NCBI Taxonomy" id="1129264"/>
    <lineage>
        <taxon>Bacteria</taxon>
        <taxon>Pseudomonadati</taxon>
        <taxon>Spirochaetota</taxon>
        <taxon>Spirochaetia</taxon>
        <taxon>Spirochaetales</taxon>
        <taxon>Sphaerochaetaceae</taxon>
        <taxon>Sphaerochaeta</taxon>
    </lineage>
</organism>
<dbReference type="InterPro" id="IPR000600">
    <property type="entry name" value="ROK"/>
</dbReference>
<proteinExistence type="inferred from homology"/>
<dbReference type="PANTHER" id="PTHR18964:SF149">
    <property type="entry name" value="BIFUNCTIONAL UDP-N-ACETYLGLUCOSAMINE 2-EPIMERASE_N-ACETYLMANNOSAMINE KINASE"/>
    <property type="match status" value="1"/>
</dbReference>
<dbReference type="InterPro" id="IPR036388">
    <property type="entry name" value="WH-like_DNA-bd_sf"/>
</dbReference>
<dbReference type="RefSeq" id="WP_244773197.1">
    <property type="nucleotide sequence ID" value="NZ_CP094929.1"/>
</dbReference>
<dbReference type="EMBL" id="CP094929">
    <property type="protein sequence ID" value="UOM51641.1"/>
    <property type="molecule type" value="Genomic_DNA"/>
</dbReference>
<dbReference type="Gene3D" id="3.30.420.40">
    <property type="match status" value="2"/>
</dbReference>
<accession>A0ABY4DBZ1</accession>
<dbReference type="Proteomes" id="UP000829708">
    <property type="component" value="Chromosome"/>
</dbReference>
<keyword evidence="3" id="KW-1185">Reference proteome</keyword>
<reference evidence="3" key="1">
    <citation type="journal article" date="2024" name="J Bioinform Genom">
        <title>Complete genome sequence of the type strain bacterium Sphaerochaeta associata GLS2t (VKM B-2742)t.</title>
        <authorList>
            <person name="Troshina O.Y."/>
            <person name="Tepeeva A.N."/>
            <person name="Arzamasceva V.O."/>
            <person name="Whitman W.B."/>
            <person name="Varghese N."/>
            <person name="Shapiro N."/>
            <person name="Woyke T."/>
            <person name="Kripides N.C."/>
            <person name="Vasilenko O.V."/>
        </authorList>
    </citation>
    <scope>NUCLEOTIDE SEQUENCE [LARGE SCALE GENOMIC DNA]</scope>
    <source>
        <strain evidence="3">GLS2T</strain>
    </source>
</reference>
<comment type="similarity">
    <text evidence="1">Belongs to the ROK (NagC/XylR) family.</text>
</comment>
<name>A0ABY4DBZ1_9SPIR</name>
<sequence length="419" mass="46907">MGVFRFEEGSAKHPFFTLPENSLIVFGLIHQFGPISKTDLCNILQKKMTPINRMLQPLELHNFVIVHSKGDSTGGRKPMLYDINPHQHYLLGINFSTTYCEVALVNLRLETLAIERFQVDVATHPDSVVEKASALCYRFVQSENISMHQVLGVGVSVFSSFNESTGFICRPIKLYAHERWVEYPILQEVQKRIPLPVHIEKGTNAAALLEYVHGKGMHSKKMFYLLCAMNIRSAMLFEGKLINTAPNYEDAFGHMTIDYDGDRCDCGWYGCVAAYATIPAVVKAFLTGLKMGRTSSVQKPIETITFPDICDAVHTGDLLAREVIERSASMLGLALANYINLFAPELIILSGLIPQNCPLYYEIAVETAKKKVELLQVPTNIRFEQNGMYSTPITIGAAALILDQAFHLRPPLDYKSIDL</sequence>
<gene>
    <name evidence="2" type="ORF">MUG09_02480</name>
</gene>
<dbReference type="SUPFAM" id="SSF46785">
    <property type="entry name" value="Winged helix' DNA-binding domain"/>
    <property type="match status" value="1"/>
</dbReference>
<evidence type="ECO:0000313" key="2">
    <source>
        <dbReference type="EMBL" id="UOM51641.1"/>
    </source>
</evidence>